<gene>
    <name evidence="1" type="ORF">HPP92_017797</name>
</gene>
<proteinExistence type="predicted"/>
<dbReference type="OrthoDB" id="45365at2759"/>
<dbReference type="SUPFAM" id="SSF117281">
    <property type="entry name" value="Kelch motif"/>
    <property type="match status" value="1"/>
</dbReference>
<reference evidence="1 2" key="1">
    <citation type="journal article" date="2020" name="Nat. Food">
        <title>A phased Vanilla planifolia genome enables genetic improvement of flavour and production.</title>
        <authorList>
            <person name="Hasing T."/>
            <person name="Tang H."/>
            <person name="Brym M."/>
            <person name="Khazi F."/>
            <person name="Huang T."/>
            <person name="Chambers A.H."/>
        </authorList>
    </citation>
    <scope>NUCLEOTIDE SEQUENCE [LARGE SCALE GENOMIC DNA]</scope>
    <source>
        <tissue evidence="1">Leaf</tissue>
    </source>
</reference>
<dbReference type="Gene3D" id="2.120.10.80">
    <property type="entry name" value="Kelch-type beta propeller"/>
    <property type="match status" value="1"/>
</dbReference>
<dbReference type="PANTHER" id="PTHR24414:SF60">
    <property type="entry name" value="OS03G0415400 PROTEIN"/>
    <property type="match status" value="1"/>
</dbReference>
<dbReference type="EMBL" id="JADCNM010000009">
    <property type="protein sequence ID" value="KAG0468469.1"/>
    <property type="molecule type" value="Genomic_DNA"/>
</dbReference>
<dbReference type="PANTHER" id="PTHR24414">
    <property type="entry name" value="F-BOX/KELCH-REPEAT PROTEIN SKIP4"/>
    <property type="match status" value="1"/>
</dbReference>
<dbReference type="InterPro" id="IPR050354">
    <property type="entry name" value="F-box/kelch-repeat_ARATH"/>
</dbReference>
<sequence>MAEACNSRGLSWFAKSCITDSCEKRFSLLLDSPAFLDIRRSRGHLRRSLLVLHISDLGFLTASTLRIPIPFLPSWSIYSNLISSISDFAAFSHPRVAAIGRVVYIIGRGATLRYDSLTGAVSPRAAPIFARKKFAVAAISDRIYVAGGSSRTSAVEEYDPETDSWRVVTEAPRRRYGCVGAAVGSGRVRCGASPVRGGEPRGRDIVWAVGDGEGESGRGLGKVRAAPVGGAVGGYRQYGVVVVFGV</sequence>
<dbReference type="InterPro" id="IPR015915">
    <property type="entry name" value="Kelch-typ_b-propeller"/>
</dbReference>
<dbReference type="SMART" id="SM00612">
    <property type="entry name" value="Kelch"/>
    <property type="match status" value="1"/>
</dbReference>
<name>A0A835Q9Y0_VANPL</name>
<organism evidence="1 2">
    <name type="scientific">Vanilla planifolia</name>
    <name type="common">Vanilla</name>
    <dbReference type="NCBI Taxonomy" id="51239"/>
    <lineage>
        <taxon>Eukaryota</taxon>
        <taxon>Viridiplantae</taxon>
        <taxon>Streptophyta</taxon>
        <taxon>Embryophyta</taxon>
        <taxon>Tracheophyta</taxon>
        <taxon>Spermatophyta</taxon>
        <taxon>Magnoliopsida</taxon>
        <taxon>Liliopsida</taxon>
        <taxon>Asparagales</taxon>
        <taxon>Orchidaceae</taxon>
        <taxon>Vanilloideae</taxon>
        <taxon>Vanilleae</taxon>
        <taxon>Vanilla</taxon>
    </lineage>
</organism>
<comment type="caution">
    <text evidence="1">The sequence shown here is derived from an EMBL/GenBank/DDBJ whole genome shotgun (WGS) entry which is preliminary data.</text>
</comment>
<accession>A0A835Q9Y0</accession>
<protein>
    <submittedName>
        <fullName evidence="1">Uncharacterized protein</fullName>
    </submittedName>
</protein>
<dbReference type="Pfam" id="PF01344">
    <property type="entry name" value="Kelch_1"/>
    <property type="match status" value="1"/>
</dbReference>
<dbReference type="AlphaFoldDB" id="A0A835Q9Y0"/>
<dbReference type="InterPro" id="IPR006652">
    <property type="entry name" value="Kelch_1"/>
</dbReference>
<evidence type="ECO:0000313" key="1">
    <source>
        <dbReference type="EMBL" id="KAG0468469.1"/>
    </source>
</evidence>
<dbReference type="Proteomes" id="UP000639772">
    <property type="component" value="Chromosome 9"/>
</dbReference>
<evidence type="ECO:0000313" key="2">
    <source>
        <dbReference type="Proteomes" id="UP000639772"/>
    </source>
</evidence>